<protein>
    <recommendedName>
        <fullName evidence="4">DUF2975 domain-containing protein</fullName>
    </recommendedName>
</protein>
<organism evidence="2 3">
    <name type="scientific">Lutispora thermophila DSM 19022</name>
    <dbReference type="NCBI Taxonomy" id="1122184"/>
    <lineage>
        <taxon>Bacteria</taxon>
        <taxon>Bacillati</taxon>
        <taxon>Bacillota</taxon>
        <taxon>Clostridia</taxon>
        <taxon>Lutisporales</taxon>
        <taxon>Lutisporaceae</taxon>
        <taxon>Lutispora</taxon>
    </lineage>
</organism>
<feature type="transmembrane region" description="Helical" evidence="1">
    <location>
        <begin position="89"/>
        <end position="106"/>
    </location>
</feature>
<dbReference type="RefSeq" id="WP_073024546.1">
    <property type="nucleotide sequence ID" value="NZ_FQZS01000005.1"/>
</dbReference>
<feature type="transmembrane region" description="Helical" evidence="1">
    <location>
        <begin position="12"/>
        <end position="37"/>
    </location>
</feature>
<accession>A0A1M6C9Q6</accession>
<dbReference type="EMBL" id="FQZS01000005">
    <property type="protein sequence ID" value="SHI57767.1"/>
    <property type="molecule type" value="Genomic_DNA"/>
</dbReference>
<keyword evidence="3" id="KW-1185">Reference proteome</keyword>
<gene>
    <name evidence="2" type="ORF">SAMN02745176_00671</name>
</gene>
<feature type="transmembrane region" description="Helical" evidence="1">
    <location>
        <begin position="49"/>
        <end position="69"/>
    </location>
</feature>
<name>A0A1M6C9Q6_9FIRM</name>
<evidence type="ECO:0008006" key="4">
    <source>
        <dbReference type="Google" id="ProtNLM"/>
    </source>
</evidence>
<keyword evidence="1" id="KW-0812">Transmembrane</keyword>
<evidence type="ECO:0000313" key="2">
    <source>
        <dbReference type="EMBL" id="SHI57767.1"/>
    </source>
</evidence>
<keyword evidence="1" id="KW-0472">Membrane</keyword>
<reference evidence="2 3" key="1">
    <citation type="submission" date="2016-11" db="EMBL/GenBank/DDBJ databases">
        <authorList>
            <person name="Jaros S."/>
            <person name="Januszkiewicz K."/>
            <person name="Wedrychowicz H."/>
        </authorList>
    </citation>
    <scope>NUCLEOTIDE SEQUENCE [LARGE SCALE GENOMIC DNA]</scope>
    <source>
        <strain evidence="2 3">DSM 19022</strain>
    </source>
</reference>
<evidence type="ECO:0000256" key="1">
    <source>
        <dbReference type="SAM" id="Phobius"/>
    </source>
</evidence>
<evidence type="ECO:0000313" key="3">
    <source>
        <dbReference type="Proteomes" id="UP000184442"/>
    </source>
</evidence>
<dbReference type="AlphaFoldDB" id="A0A1M6C9Q6"/>
<dbReference type="OrthoDB" id="2003714at2"/>
<dbReference type="STRING" id="1122184.SAMN02745176_00671"/>
<dbReference type="InterPro" id="IPR021354">
    <property type="entry name" value="DUF2975"/>
</dbReference>
<dbReference type="Proteomes" id="UP000184442">
    <property type="component" value="Unassembled WGS sequence"/>
</dbReference>
<keyword evidence="1" id="KW-1133">Transmembrane helix</keyword>
<dbReference type="Pfam" id="PF11188">
    <property type="entry name" value="DUF2975"/>
    <property type="match status" value="1"/>
</dbReference>
<sequence length="149" mass="17153">MWNDKKSIVLSKFCILAFSAMLIGVVITAPWIVNWFIGFSRSYLVGRKIFFLFTIYSGSIPAALLLFYLYRLLHHIDLEQVFITANVEYLRHISWCCFVGAIISFVSTTYYFPWIFVAVAAAFMGLIVRVIKNIIAEAVELKNESEYTI</sequence>
<proteinExistence type="predicted"/>